<name>N6UR39_9HYPH</name>
<evidence type="ECO:0000313" key="2">
    <source>
        <dbReference type="Proteomes" id="UP000012429"/>
    </source>
</evidence>
<organism evidence="1 2">
    <name type="scientific">Rhizobium freirei PRF 81</name>
    <dbReference type="NCBI Taxonomy" id="363754"/>
    <lineage>
        <taxon>Bacteria</taxon>
        <taxon>Pseudomonadati</taxon>
        <taxon>Pseudomonadota</taxon>
        <taxon>Alphaproteobacteria</taxon>
        <taxon>Hyphomicrobiales</taxon>
        <taxon>Rhizobiaceae</taxon>
        <taxon>Rhizobium/Agrobacterium group</taxon>
        <taxon>Rhizobium</taxon>
    </lineage>
</organism>
<dbReference type="EMBL" id="AQHN01000089">
    <property type="protein sequence ID" value="ENN84185.1"/>
    <property type="molecule type" value="Genomic_DNA"/>
</dbReference>
<dbReference type="AlphaFoldDB" id="N6UR39"/>
<keyword evidence="2" id="KW-1185">Reference proteome</keyword>
<dbReference type="Proteomes" id="UP000012429">
    <property type="component" value="Unassembled WGS sequence"/>
</dbReference>
<gene>
    <name evidence="1" type="ORF">RHSP_77665</name>
</gene>
<accession>N6UR39</accession>
<sequence length="710" mass="79160">MRSSCAELARRRGILRASQRPRNILHARSAYLPAADPAGLYCLYCCRGQSRPGHHGHYRHVDDPWPQGRHDHLARHLRRLADMGDCRCRRPRHSAADLRDGAGTPEDLRRSLSALSRLQGVSRRPLKRRTDDCRRGAEDAQLQIADLARLRYPRHQPEGDLRLARHHRARHAAGRARLGRDADHRRLLQYRLRGIHGLCGPILHAACAEDLPRCASLDRRRDGWLLLLRRHQVADEQYLGQFEERWAAVFRPELRKNGNPASGGSLRRGVLLAKPLFDIVGHQRLEVRGDVRAAQRHGLLAIDEDGGCRRLARTGQGNADIGMLAFAGSVDDAAHDGDVQRLDTRIFLAPDRHVLADIVLDVLRQFLEHGRCRAAAAGTRRDDGHELTEAHHLQQLLRHLHFAGAVTIRLRRQRNADRIADAVLQHIAHGCRRSDNALGTHTGLGQAQMQRMVGALGQHGIDGDQILHLADLGRQDDTVARQADFLGKIGRDQRRLHDRLARHLPGRQRRAFGGVLVHQRGQEILIERTPVDADAHRLVVADRHLDNFGELLVLLVLEADIAGIDAVFRQRFGAGRMIGQQLVADIVEVADQRHVHAETEQPLANLRHGGGAFIAIDGDAHEFRTGFVKGRHLRHGRIDIGRIGIGHGLHDHGGTAADDHAADIDGYGGTARFRIEIGGGRHGKLSQASEMGAFQVDHETVVVNRCDNLF</sequence>
<proteinExistence type="predicted"/>
<comment type="caution">
    <text evidence="1">The sequence shown here is derived from an EMBL/GenBank/DDBJ whole genome shotgun (WGS) entry which is preliminary data.</text>
</comment>
<evidence type="ECO:0000313" key="1">
    <source>
        <dbReference type="EMBL" id="ENN84185.1"/>
    </source>
</evidence>
<reference evidence="1 2" key="1">
    <citation type="journal article" date="2012" name="BMC Genomics">
        <title>Genomic basis of broad host range and environmental adaptability of Rhizobium tropici CIAT 899 and Rhizobium sp. PRF 81 which are used in inoculants for common bean (Phaseolus vulgaris L.).</title>
        <authorList>
            <person name="Ormeno-Orrillo E."/>
            <person name="Menna P."/>
            <person name="Almeida L.G."/>
            <person name="Ollero F.J."/>
            <person name="Nicolas M.F."/>
            <person name="Pains Rodrigues E."/>
            <person name="Shigueyoshi Nakatani A."/>
            <person name="Silva Batista J.S."/>
            <person name="Oliveira Chueire L.M."/>
            <person name="Souza R.C."/>
            <person name="Ribeiro Vasconcelos A.T."/>
            <person name="Megias M."/>
            <person name="Hungria M."/>
            <person name="Martinez-Romero E."/>
        </authorList>
    </citation>
    <scope>NUCLEOTIDE SEQUENCE [LARGE SCALE GENOMIC DNA]</scope>
    <source>
        <strain evidence="1 2">PRF 81</strain>
    </source>
</reference>
<protein>
    <submittedName>
        <fullName evidence="1">Uncharacterized protein</fullName>
    </submittedName>
</protein>